<sequence length="155" mass="16329">MSISGADLAAAIDQLSKADLRKADPFRPCLNFLIGHFTFTLAILAAALASLPKKSEELAPGVAAAIGGVLAWMAISALVASVVTLLVQFLKTRYIRQNILGLHPEPWTNLALVLCVLPLLPGAVAVFFCLRVGTALLPKASLLPSLGDALRSLLF</sequence>
<evidence type="ECO:0000313" key="2">
    <source>
        <dbReference type="EMBL" id="MCX5570800.1"/>
    </source>
</evidence>
<accession>A0A9X3IND0</accession>
<proteinExistence type="predicted"/>
<dbReference type="AlphaFoldDB" id="A0A9X3IND0"/>
<gene>
    <name evidence="2" type="ORF">OSH07_16460</name>
</gene>
<feature type="transmembrane region" description="Helical" evidence="1">
    <location>
        <begin position="63"/>
        <end position="90"/>
    </location>
</feature>
<dbReference type="EMBL" id="JAPKNK010000007">
    <property type="protein sequence ID" value="MCX5570800.1"/>
    <property type="molecule type" value="Genomic_DNA"/>
</dbReference>
<keyword evidence="1" id="KW-1133">Transmembrane helix</keyword>
<evidence type="ECO:0000313" key="3">
    <source>
        <dbReference type="Proteomes" id="UP001144805"/>
    </source>
</evidence>
<keyword evidence="1" id="KW-0472">Membrane</keyword>
<feature type="transmembrane region" description="Helical" evidence="1">
    <location>
        <begin position="30"/>
        <end position="51"/>
    </location>
</feature>
<reference evidence="2" key="1">
    <citation type="submission" date="2022-11" db="EMBL/GenBank/DDBJ databases">
        <title>Biodiversity and phylogenetic relationships of bacteria.</title>
        <authorList>
            <person name="Machado R.A.R."/>
            <person name="Bhat A."/>
            <person name="Loulou A."/>
            <person name="Kallel S."/>
        </authorList>
    </citation>
    <scope>NUCLEOTIDE SEQUENCE</scope>
    <source>
        <strain evidence="2">K-TC2</strain>
    </source>
</reference>
<keyword evidence="1" id="KW-0812">Transmembrane</keyword>
<dbReference type="RefSeq" id="WP_266339770.1">
    <property type="nucleotide sequence ID" value="NZ_JAPKNK010000007.1"/>
</dbReference>
<comment type="caution">
    <text evidence="2">The sequence shown here is derived from an EMBL/GenBank/DDBJ whole genome shotgun (WGS) entry which is preliminary data.</text>
</comment>
<organism evidence="2 3">
    <name type="scientific">Kaistia nematophila</name>
    <dbReference type="NCBI Taxonomy" id="2994654"/>
    <lineage>
        <taxon>Bacteria</taxon>
        <taxon>Pseudomonadati</taxon>
        <taxon>Pseudomonadota</taxon>
        <taxon>Alphaproteobacteria</taxon>
        <taxon>Hyphomicrobiales</taxon>
        <taxon>Kaistiaceae</taxon>
        <taxon>Kaistia</taxon>
    </lineage>
</organism>
<name>A0A9X3IND0_9HYPH</name>
<keyword evidence="3" id="KW-1185">Reference proteome</keyword>
<protein>
    <submittedName>
        <fullName evidence="2">Uncharacterized protein</fullName>
    </submittedName>
</protein>
<feature type="transmembrane region" description="Helical" evidence="1">
    <location>
        <begin position="110"/>
        <end position="130"/>
    </location>
</feature>
<dbReference type="Proteomes" id="UP001144805">
    <property type="component" value="Unassembled WGS sequence"/>
</dbReference>
<evidence type="ECO:0000256" key="1">
    <source>
        <dbReference type="SAM" id="Phobius"/>
    </source>
</evidence>